<evidence type="ECO:0000313" key="1">
    <source>
        <dbReference type="EMBL" id="MBB4277535.1"/>
    </source>
</evidence>
<reference evidence="1 2" key="1">
    <citation type="submission" date="2020-08" db="EMBL/GenBank/DDBJ databases">
        <title>Genomic Encyclopedia of Type Strains, Phase IV (KMG-V): Genome sequencing to study the core and pangenomes of soil and plant-associated prokaryotes.</title>
        <authorList>
            <person name="Whitman W."/>
        </authorList>
    </citation>
    <scope>NUCLEOTIDE SEQUENCE [LARGE SCALE GENOMIC DNA]</scope>
    <source>
        <strain evidence="1 2">SEMIA 402</strain>
    </source>
</reference>
<dbReference type="Proteomes" id="UP000533641">
    <property type="component" value="Unassembled WGS sequence"/>
</dbReference>
<sequence length="40" mass="4402">MPIVATNLVFAHCAKSLIISLIMQEKIAICTAVNFRKSLL</sequence>
<proteinExistence type="predicted"/>
<evidence type="ECO:0000313" key="2">
    <source>
        <dbReference type="Proteomes" id="UP000533641"/>
    </source>
</evidence>
<protein>
    <submittedName>
        <fullName evidence="1">Uncharacterized protein</fullName>
    </submittedName>
</protein>
<gene>
    <name evidence="1" type="ORF">GGE12_005342</name>
</gene>
<name>A0A7W6WH17_9HYPH</name>
<accession>A0A7W6WH17</accession>
<dbReference type="EMBL" id="JACIGM010000013">
    <property type="protein sequence ID" value="MBB4277535.1"/>
    <property type="molecule type" value="Genomic_DNA"/>
</dbReference>
<comment type="caution">
    <text evidence="1">The sequence shown here is derived from an EMBL/GenBank/DDBJ whole genome shotgun (WGS) entry which is preliminary data.</text>
</comment>
<dbReference type="AlphaFoldDB" id="A0A7W6WH17"/>
<organism evidence="1 2">
    <name type="scientific">Rhizobium mongolense</name>
    <dbReference type="NCBI Taxonomy" id="57676"/>
    <lineage>
        <taxon>Bacteria</taxon>
        <taxon>Pseudomonadati</taxon>
        <taxon>Pseudomonadota</taxon>
        <taxon>Alphaproteobacteria</taxon>
        <taxon>Hyphomicrobiales</taxon>
        <taxon>Rhizobiaceae</taxon>
        <taxon>Rhizobium/Agrobacterium group</taxon>
        <taxon>Rhizobium</taxon>
    </lineage>
</organism>